<dbReference type="AlphaFoldDB" id="A0A9W4U569"/>
<sequence length="117" mass="13719">MTREQILSANHDPSPLLEIVMHSIVLHKIFLLIIPFFPQTLLSRFDARLDFVLRLLPLTIALRRRIERRTTPGQTLVLLLNRFDMFVDGFHLPLEVCNVFFSSFVDLYFCMKGEDVE</sequence>
<gene>
    <name evidence="1" type="ORF">PDIGIT_LOCUS2483</name>
</gene>
<dbReference type="EMBL" id="CAOQHR010000002">
    <property type="protein sequence ID" value="CAI6291745.1"/>
    <property type="molecule type" value="Genomic_DNA"/>
</dbReference>
<accession>A0A9W4U569</accession>
<evidence type="ECO:0000313" key="2">
    <source>
        <dbReference type="Proteomes" id="UP001152607"/>
    </source>
</evidence>
<reference evidence="1" key="1">
    <citation type="submission" date="2023-01" db="EMBL/GenBank/DDBJ databases">
        <authorList>
            <person name="Van Ghelder C."/>
            <person name="Rancurel C."/>
        </authorList>
    </citation>
    <scope>NUCLEOTIDE SEQUENCE</scope>
    <source>
        <strain evidence="1">CNCM I-4278</strain>
    </source>
</reference>
<dbReference type="Proteomes" id="UP001152607">
    <property type="component" value="Unassembled WGS sequence"/>
</dbReference>
<organism evidence="1 2">
    <name type="scientific">Periconia digitata</name>
    <dbReference type="NCBI Taxonomy" id="1303443"/>
    <lineage>
        <taxon>Eukaryota</taxon>
        <taxon>Fungi</taxon>
        <taxon>Dikarya</taxon>
        <taxon>Ascomycota</taxon>
        <taxon>Pezizomycotina</taxon>
        <taxon>Dothideomycetes</taxon>
        <taxon>Pleosporomycetidae</taxon>
        <taxon>Pleosporales</taxon>
        <taxon>Massarineae</taxon>
        <taxon>Periconiaceae</taxon>
        <taxon>Periconia</taxon>
    </lineage>
</organism>
<evidence type="ECO:0000313" key="1">
    <source>
        <dbReference type="EMBL" id="CAI6291745.1"/>
    </source>
</evidence>
<comment type="caution">
    <text evidence="1">The sequence shown here is derived from an EMBL/GenBank/DDBJ whole genome shotgun (WGS) entry which is preliminary data.</text>
</comment>
<name>A0A9W4U569_9PLEO</name>
<proteinExistence type="predicted"/>
<keyword evidence="2" id="KW-1185">Reference proteome</keyword>
<protein>
    <submittedName>
        <fullName evidence="1">Uncharacterized protein</fullName>
    </submittedName>
</protein>